<organism evidence="7 8">
    <name type="scientific">Populus tomentosa</name>
    <name type="common">Chinese white poplar</name>
    <dbReference type="NCBI Taxonomy" id="118781"/>
    <lineage>
        <taxon>Eukaryota</taxon>
        <taxon>Viridiplantae</taxon>
        <taxon>Streptophyta</taxon>
        <taxon>Embryophyta</taxon>
        <taxon>Tracheophyta</taxon>
        <taxon>Spermatophyta</taxon>
        <taxon>Magnoliopsida</taxon>
        <taxon>eudicotyledons</taxon>
        <taxon>Gunneridae</taxon>
        <taxon>Pentapetalae</taxon>
        <taxon>rosids</taxon>
        <taxon>fabids</taxon>
        <taxon>Malpighiales</taxon>
        <taxon>Salicaceae</taxon>
        <taxon>Saliceae</taxon>
        <taxon>Populus</taxon>
    </lineage>
</organism>
<evidence type="ECO:0000313" key="7">
    <source>
        <dbReference type="EMBL" id="KAG6793535.1"/>
    </source>
</evidence>
<evidence type="ECO:0000256" key="4">
    <source>
        <dbReference type="ARBA" id="ARBA00038355"/>
    </source>
</evidence>
<dbReference type="InterPro" id="IPR050365">
    <property type="entry name" value="TIM50"/>
</dbReference>
<reference evidence="7" key="1">
    <citation type="journal article" date="2020" name="bioRxiv">
        <title>Hybrid origin of Populus tomentosa Carr. identified through genome sequencing and phylogenomic analysis.</title>
        <authorList>
            <person name="An X."/>
            <person name="Gao K."/>
            <person name="Chen Z."/>
            <person name="Li J."/>
            <person name="Yang X."/>
            <person name="Yang X."/>
            <person name="Zhou J."/>
            <person name="Guo T."/>
            <person name="Zhao T."/>
            <person name="Huang S."/>
            <person name="Miao D."/>
            <person name="Khan W.U."/>
            <person name="Rao P."/>
            <person name="Ye M."/>
            <person name="Lei B."/>
            <person name="Liao W."/>
            <person name="Wang J."/>
            <person name="Ji L."/>
            <person name="Li Y."/>
            <person name="Guo B."/>
            <person name="Mustafa N.S."/>
            <person name="Li S."/>
            <person name="Yun Q."/>
            <person name="Keller S.R."/>
            <person name="Mao J."/>
            <person name="Zhang R."/>
            <person name="Strauss S.H."/>
        </authorList>
    </citation>
    <scope>NUCLEOTIDE SEQUENCE</scope>
    <source>
        <strain evidence="7">GM15</strain>
        <tissue evidence="7">Leaf</tissue>
    </source>
</reference>
<evidence type="ECO:0000256" key="5">
    <source>
        <dbReference type="SAM" id="MobiDB-lite"/>
    </source>
</evidence>
<dbReference type="PROSITE" id="PS50969">
    <property type="entry name" value="FCP1"/>
    <property type="match status" value="1"/>
</dbReference>
<feature type="domain" description="FCP1 homology" evidence="6">
    <location>
        <begin position="306"/>
        <end position="487"/>
    </location>
</feature>
<feature type="region of interest" description="Disordered" evidence="5">
    <location>
        <begin position="81"/>
        <end position="104"/>
    </location>
</feature>
<proteinExistence type="inferred from homology"/>
<keyword evidence="1" id="KW-0378">Hydrolase</keyword>
<dbReference type="SMART" id="SM00577">
    <property type="entry name" value="CPDc"/>
    <property type="match status" value="1"/>
</dbReference>
<sequence>MPSLKMKTNLNMSSLREKKCLSVCQKSNIISKKSCSQVSVSQQAAESDKCVQKCQDGYVASSMEIYTQGEDIKTDEAVDQQDLPRDGNSQFLKQPPTSVDSGTTGDMESIYNFASNLETIFSPVLELIEVHSVANIYGDAGSNSDLNVPGLGIDDSDDNRSSCDYQTCNISDFFISDMIIASLPFDGSTVVNDFTDANHFPDYKYAEPSMLFDVAEECMILPFLEDTAKMSDSDDKKSCEEAMIDSDNSSLYLAINQIRSCDQESDLNIDSDQAEDFDPQLFIKNLPELSDVVSNFLPSIHPKESCRRRSVTLVLDLDETLVHSTLEHCDDADFTFTVFFNMREHIVYVKQRPHLHTFLERVAEMFEVVIFTASQSIYAAQLLDILDTDRKLISQRLYRESCIFSDGSYTKDLTVLGVDLAKVAIIDNSPQVNGLVLCGHFSSDTKLGVNLCIVFRLQVNNGIPIKSWFNDPSDRALISLLPFLETLVDADDVRPIIAKRFALGDWTLSFSPLSSQPHGVLYLIFPKDLDDWTYLHSSDFLCALSQVSVWFDRGWLLSLDDFGQAVCEAFLLLSVQILREMIIARESVDFKVEHNHVCRCGSLDLEELRLSLGHLRKHTRLSANGKYRYVGLFCYFFLLLCRYRRHFATEWTVLTIHCPMNLLSNVKNGLSCVVLFVSRKERIGCLVSFCS</sequence>
<comment type="similarity">
    <text evidence="4">Belongs to the CTDSPL2 family.</text>
</comment>
<dbReference type="OrthoDB" id="277011at2759"/>
<dbReference type="EMBL" id="JAAWWB010000001">
    <property type="protein sequence ID" value="KAG6793535.1"/>
    <property type="molecule type" value="Genomic_DNA"/>
</dbReference>
<dbReference type="InterPro" id="IPR004274">
    <property type="entry name" value="FCP1_dom"/>
</dbReference>
<dbReference type="CDD" id="cd07521">
    <property type="entry name" value="HAD_FCP1-like"/>
    <property type="match status" value="1"/>
</dbReference>
<dbReference type="NCBIfam" id="TIGR02251">
    <property type="entry name" value="HIF-SF_euk"/>
    <property type="match status" value="1"/>
</dbReference>
<accession>A0A8X8DKB7</accession>
<dbReference type="GO" id="GO:0005634">
    <property type="term" value="C:nucleus"/>
    <property type="evidence" value="ECO:0007669"/>
    <property type="project" value="UniProtKB-ARBA"/>
</dbReference>
<dbReference type="Proteomes" id="UP000886885">
    <property type="component" value="Chromosome 1A"/>
</dbReference>
<feature type="compositionally biased region" description="Polar residues" evidence="5">
    <location>
        <begin position="87"/>
        <end position="104"/>
    </location>
</feature>
<name>A0A8X8DKB7_POPTO</name>
<evidence type="ECO:0000256" key="2">
    <source>
        <dbReference type="ARBA" id="ARBA00022912"/>
    </source>
</evidence>
<evidence type="ECO:0000313" key="8">
    <source>
        <dbReference type="Proteomes" id="UP000886885"/>
    </source>
</evidence>
<dbReference type="AlphaFoldDB" id="A0A8X8DKB7"/>
<keyword evidence="8" id="KW-1185">Reference proteome</keyword>
<gene>
    <name evidence="7" type="ORF">POTOM_002746</name>
</gene>
<dbReference type="GO" id="GO:0004721">
    <property type="term" value="F:phosphoprotein phosphatase activity"/>
    <property type="evidence" value="ECO:0007669"/>
    <property type="project" value="UniProtKB-KW"/>
</dbReference>
<evidence type="ECO:0000256" key="1">
    <source>
        <dbReference type="ARBA" id="ARBA00022801"/>
    </source>
</evidence>
<evidence type="ECO:0000256" key="3">
    <source>
        <dbReference type="ARBA" id="ARBA00037324"/>
    </source>
</evidence>
<evidence type="ECO:0000259" key="6">
    <source>
        <dbReference type="PROSITE" id="PS50969"/>
    </source>
</evidence>
<comment type="caution">
    <text evidence="7">The sequence shown here is derived from an EMBL/GenBank/DDBJ whole genome shotgun (WGS) entry which is preliminary data.</text>
</comment>
<dbReference type="InterPro" id="IPR011948">
    <property type="entry name" value="Dullard_phosphatase"/>
</dbReference>
<dbReference type="PANTHER" id="PTHR12210">
    <property type="entry name" value="DULLARD PROTEIN PHOSPHATASE"/>
    <property type="match status" value="1"/>
</dbReference>
<protein>
    <recommendedName>
        <fullName evidence="6">FCP1 homology domain-containing protein</fullName>
    </recommendedName>
</protein>
<dbReference type="Pfam" id="PF03031">
    <property type="entry name" value="NIF"/>
    <property type="match status" value="2"/>
</dbReference>
<dbReference type="FunFam" id="3.40.50.1000:FF:000015">
    <property type="entry name" value="CTD small phosphatase-like protein 2"/>
    <property type="match status" value="1"/>
</dbReference>
<comment type="function">
    <text evidence="3">Probable phosphatase.</text>
</comment>
<keyword evidence="2" id="KW-0904">Protein phosphatase</keyword>